<dbReference type="PANTHER" id="PTHR13833">
    <property type="match status" value="1"/>
</dbReference>
<dbReference type="InterPro" id="IPR056822">
    <property type="entry name" value="TEN_NHL"/>
</dbReference>
<evidence type="ECO:0000313" key="5">
    <source>
        <dbReference type="EMBL" id="PRC91729.1"/>
    </source>
</evidence>
<keyword evidence="6" id="KW-1185">Reference proteome</keyword>
<organism evidence="5 6">
    <name type="scientific">Solimicrobium silvestre</name>
    <dbReference type="NCBI Taxonomy" id="2099400"/>
    <lineage>
        <taxon>Bacteria</taxon>
        <taxon>Pseudomonadati</taxon>
        <taxon>Pseudomonadota</taxon>
        <taxon>Betaproteobacteria</taxon>
        <taxon>Burkholderiales</taxon>
        <taxon>Oxalobacteraceae</taxon>
        <taxon>Solimicrobium</taxon>
    </lineage>
</organism>
<dbReference type="Gene3D" id="2.120.10.30">
    <property type="entry name" value="TolB, C-terminal domain"/>
    <property type="match status" value="3"/>
</dbReference>
<dbReference type="PROSITE" id="PS51125">
    <property type="entry name" value="NHL"/>
    <property type="match status" value="3"/>
</dbReference>
<dbReference type="Pfam" id="PF25021">
    <property type="entry name" value="TEN_NHL"/>
    <property type="match status" value="2"/>
</dbReference>
<protein>
    <submittedName>
        <fullName evidence="5">NHL repeat</fullName>
    </submittedName>
</protein>
<gene>
    <name evidence="5" type="ORF">S2091_3484</name>
</gene>
<dbReference type="Proteomes" id="UP000237839">
    <property type="component" value="Unassembled WGS sequence"/>
</dbReference>
<name>A0A2S9GVH5_9BURK</name>
<keyword evidence="1" id="KW-0677">Repeat</keyword>
<proteinExistence type="predicted"/>
<dbReference type="PANTHER" id="PTHR13833:SF71">
    <property type="entry name" value="NHL DOMAIN-CONTAINING PROTEIN"/>
    <property type="match status" value="1"/>
</dbReference>
<dbReference type="InterPro" id="IPR001258">
    <property type="entry name" value="NHL_repeat"/>
</dbReference>
<dbReference type="EMBL" id="PUGF01000019">
    <property type="protein sequence ID" value="PRC91729.1"/>
    <property type="molecule type" value="Genomic_DNA"/>
</dbReference>
<accession>A0A2S9GVH5</accession>
<evidence type="ECO:0000256" key="3">
    <source>
        <dbReference type="SAM" id="SignalP"/>
    </source>
</evidence>
<evidence type="ECO:0000259" key="4">
    <source>
        <dbReference type="Pfam" id="PF25021"/>
    </source>
</evidence>
<feature type="repeat" description="NHL" evidence="2">
    <location>
        <begin position="157"/>
        <end position="187"/>
    </location>
</feature>
<dbReference type="Pfam" id="PF01436">
    <property type="entry name" value="NHL"/>
    <property type="match status" value="2"/>
</dbReference>
<feature type="repeat" description="NHL" evidence="2">
    <location>
        <begin position="93"/>
        <end position="123"/>
    </location>
</feature>
<comment type="caution">
    <text evidence="5">The sequence shown here is derived from an EMBL/GenBank/DDBJ whole genome shotgun (WGS) entry which is preliminary data.</text>
</comment>
<feature type="signal peptide" evidence="3">
    <location>
        <begin position="1"/>
        <end position="22"/>
    </location>
</feature>
<evidence type="ECO:0000256" key="2">
    <source>
        <dbReference type="PROSITE-ProRule" id="PRU00504"/>
    </source>
</evidence>
<evidence type="ECO:0000313" key="6">
    <source>
        <dbReference type="Proteomes" id="UP000237839"/>
    </source>
</evidence>
<keyword evidence="3" id="KW-0732">Signal</keyword>
<reference evidence="5 6" key="1">
    <citation type="submission" date="2018-02" db="EMBL/GenBank/DDBJ databases">
        <title>Solimicrobium silvestre gen. nov., sp. nov., isolated from alpine forest soil.</title>
        <authorList>
            <person name="Margesin R."/>
            <person name="Albuquerque L."/>
            <person name="Zhang D.-C."/>
            <person name="Froufe H.J.C."/>
            <person name="Severino R."/>
            <person name="Roxo I."/>
            <person name="Egas C."/>
            <person name="Da Costa M.S."/>
        </authorList>
    </citation>
    <scope>NUCLEOTIDE SEQUENCE [LARGE SCALE GENOMIC DNA]</scope>
    <source>
        <strain evidence="5 6">S20-91</strain>
    </source>
</reference>
<dbReference type="SUPFAM" id="SSF101898">
    <property type="entry name" value="NHL repeat"/>
    <property type="match status" value="1"/>
</dbReference>
<feature type="chain" id="PRO_5015510035" evidence="3">
    <location>
        <begin position="23"/>
        <end position="362"/>
    </location>
</feature>
<dbReference type="AlphaFoldDB" id="A0A2S9GVH5"/>
<feature type="domain" description="Teneurin NHL" evidence="4">
    <location>
        <begin position="143"/>
        <end position="196"/>
    </location>
</feature>
<feature type="repeat" description="NHL" evidence="2">
    <location>
        <begin position="279"/>
        <end position="310"/>
    </location>
</feature>
<dbReference type="RefSeq" id="WP_165795020.1">
    <property type="nucleotide sequence ID" value="NZ_PUGF01000019.1"/>
</dbReference>
<evidence type="ECO:0000256" key="1">
    <source>
        <dbReference type="ARBA" id="ARBA00022737"/>
    </source>
</evidence>
<feature type="domain" description="Teneurin NHL" evidence="4">
    <location>
        <begin position="206"/>
        <end position="248"/>
    </location>
</feature>
<sequence length="362" mass="38252">MRKILIALLMIICSTLCNFSLAAAKEGTLIKIGDISFGNGLPVGLASDKIGNIYIADFFKNQILKINRDKTTVVIAGDGKLGYRDGSGKIARFSGPSAIAIDDGGNVIVADSGNNLIRKISKDGIVSTVAGEFEWYKDPSVQDRNGARDGAATKARFNYPQGVAVDSRGNIYVSDSQSQRIRLISPKGIVSTLSGISTWYRIGYVDGTASNAVFYYPEGLAFGSDGFLYVADNNAIRKIAPDGSVSTLAGGQRARIAASKNEPFKYTGGNIDGAPQIAEFAAPVALAIDNQGNIYVADENNKAIRKVAPDGNTTTLLDLSKYYPADTNPPTARSGAPIGITMLPDGSLVICVPGGIYKYSVN</sequence>
<dbReference type="InterPro" id="IPR011042">
    <property type="entry name" value="6-blade_b-propeller_TolB-like"/>
</dbReference>